<accession>A0A2U3N4V3</accession>
<organism evidence="2 3">
    <name type="scientific">Acinetobacter stercoris</name>
    <dbReference type="NCBI Taxonomy" id="2126983"/>
    <lineage>
        <taxon>Bacteria</taxon>
        <taxon>Pseudomonadati</taxon>
        <taxon>Pseudomonadota</taxon>
        <taxon>Gammaproteobacteria</taxon>
        <taxon>Moraxellales</taxon>
        <taxon>Moraxellaceae</taxon>
        <taxon>Acinetobacter</taxon>
    </lineage>
</organism>
<reference evidence="3" key="1">
    <citation type="submission" date="2018-03" db="EMBL/GenBank/DDBJ databases">
        <authorList>
            <person name="Blom J."/>
        </authorList>
    </citation>
    <scope>NUCLEOTIDE SEQUENCE [LARGE SCALE GENOMIC DNA]</scope>
    <source>
        <strain evidence="3">KPC-SM-21</strain>
    </source>
</reference>
<dbReference type="Proteomes" id="UP000245974">
    <property type="component" value="Unassembled WGS sequence"/>
</dbReference>
<evidence type="ECO:0000313" key="3">
    <source>
        <dbReference type="Proteomes" id="UP000245974"/>
    </source>
</evidence>
<evidence type="ECO:0000313" key="2">
    <source>
        <dbReference type="EMBL" id="SPL72674.1"/>
    </source>
</evidence>
<sequence>MQYTLSEIKRTLKAVGKPILDRIGSVFDNEVKKVNTGNTNSKDNNIETPPEKNEQKRTDSGNSTHIVALQFTEALLHK</sequence>
<dbReference type="EMBL" id="OOGT01000454">
    <property type="protein sequence ID" value="SPL72674.1"/>
    <property type="molecule type" value="Genomic_DNA"/>
</dbReference>
<proteinExistence type="predicted"/>
<gene>
    <name evidence="2" type="ORF">KPC_3852</name>
</gene>
<dbReference type="AlphaFoldDB" id="A0A2U3N4V3"/>
<keyword evidence="3" id="KW-1185">Reference proteome</keyword>
<dbReference type="InParanoid" id="A0A2U3N4V3"/>
<feature type="compositionally biased region" description="Polar residues" evidence="1">
    <location>
        <begin position="35"/>
        <end position="47"/>
    </location>
</feature>
<feature type="compositionally biased region" description="Basic and acidic residues" evidence="1">
    <location>
        <begin position="49"/>
        <end position="59"/>
    </location>
</feature>
<feature type="region of interest" description="Disordered" evidence="1">
    <location>
        <begin position="33"/>
        <end position="64"/>
    </location>
</feature>
<protein>
    <submittedName>
        <fullName evidence="2">Uncharacterized protein</fullName>
    </submittedName>
</protein>
<evidence type="ECO:0000256" key="1">
    <source>
        <dbReference type="SAM" id="MobiDB-lite"/>
    </source>
</evidence>
<name>A0A2U3N4V3_9GAMM</name>